<evidence type="ECO:0000259" key="2">
    <source>
        <dbReference type="Pfam" id="PF05425"/>
    </source>
</evidence>
<accession>A0A6G8IJZ8</accession>
<feature type="transmembrane region" description="Helical" evidence="1">
    <location>
        <begin position="137"/>
        <end position="156"/>
    </location>
</feature>
<dbReference type="AlphaFoldDB" id="A0A6G8IJZ8"/>
<feature type="transmembrane region" description="Helical" evidence="1">
    <location>
        <begin position="88"/>
        <end position="107"/>
    </location>
</feature>
<keyword evidence="4" id="KW-1185">Reference proteome</keyword>
<dbReference type="RefSeq" id="WP_011829311.1">
    <property type="nucleotide sequence ID" value="NZ_CP049989.1"/>
</dbReference>
<sequence length="158" mass="17225">MIYAALKTVHVLAIILWIGGMAFAHFFLRPAVAQLEAPVRLRLMHDVLGRFFQAVLVAALLTLASGVWMLGRVAKQVVQSGGNFEMPLAWTVMAAVGVAMVAIFMHIRFVLFKRLGRAVAASEWAAGGAVLAQIRTWVSINLGLGVLVLLVTLMRWTT</sequence>
<dbReference type="KEGG" id="hcz:G9Q37_15815"/>
<evidence type="ECO:0000313" key="4">
    <source>
        <dbReference type="Proteomes" id="UP000503162"/>
    </source>
</evidence>
<name>A0A6G8IJZ8_9BURK</name>
<feature type="transmembrane region" description="Helical" evidence="1">
    <location>
        <begin position="6"/>
        <end position="28"/>
    </location>
</feature>
<dbReference type="GO" id="GO:0016020">
    <property type="term" value="C:membrane"/>
    <property type="evidence" value="ECO:0007669"/>
    <property type="project" value="InterPro"/>
</dbReference>
<evidence type="ECO:0000313" key="3">
    <source>
        <dbReference type="EMBL" id="QIM53514.1"/>
    </source>
</evidence>
<organism evidence="3 4">
    <name type="scientific">Hydrogenophaga crocea</name>
    <dbReference type="NCBI Taxonomy" id="2716225"/>
    <lineage>
        <taxon>Bacteria</taxon>
        <taxon>Pseudomonadati</taxon>
        <taxon>Pseudomonadota</taxon>
        <taxon>Betaproteobacteria</taxon>
        <taxon>Burkholderiales</taxon>
        <taxon>Comamonadaceae</taxon>
        <taxon>Hydrogenophaga</taxon>
    </lineage>
</organism>
<dbReference type="EMBL" id="CP049989">
    <property type="protein sequence ID" value="QIM53514.1"/>
    <property type="molecule type" value="Genomic_DNA"/>
</dbReference>
<keyword evidence="1" id="KW-0812">Transmembrane</keyword>
<evidence type="ECO:0000256" key="1">
    <source>
        <dbReference type="SAM" id="Phobius"/>
    </source>
</evidence>
<keyword evidence="1" id="KW-1133">Transmembrane helix</keyword>
<proteinExistence type="predicted"/>
<feature type="transmembrane region" description="Helical" evidence="1">
    <location>
        <begin position="48"/>
        <end position="68"/>
    </location>
</feature>
<feature type="domain" description="Copper resistance protein D" evidence="2">
    <location>
        <begin position="47"/>
        <end position="152"/>
    </location>
</feature>
<dbReference type="Proteomes" id="UP000503162">
    <property type="component" value="Chromosome"/>
</dbReference>
<reference evidence="3 4" key="1">
    <citation type="submission" date="2020-03" db="EMBL/GenBank/DDBJ databases">
        <title>Hydrogenophaga sp. nov. isolated from cyanobacterial mat.</title>
        <authorList>
            <person name="Thorat V."/>
            <person name="Kirdat K."/>
            <person name="Tiwarekar B."/>
            <person name="Costa E.D."/>
            <person name="Yadav A."/>
        </authorList>
    </citation>
    <scope>NUCLEOTIDE SEQUENCE [LARGE SCALE GENOMIC DNA]</scope>
    <source>
        <strain evidence="3 4">BA0156</strain>
    </source>
</reference>
<gene>
    <name evidence="3" type="ORF">G9Q37_15815</name>
</gene>
<dbReference type="InterPro" id="IPR008457">
    <property type="entry name" value="Cu-R_CopD_dom"/>
</dbReference>
<dbReference type="Pfam" id="PF05425">
    <property type="entry name" value="CopD"/>
    <property type="match status" value="1"/>
</dbReference>
<keyword evidence="1" id="KW-0472">Membrane</keyword>
<protein>
    <recommendedName>
        <fullName evidence="2">Copper resistance protein D domain-containing protein</fullName>
    </recommendedName>
</protein>